<organism evidence="2 3">
    <name type="scientific">Marasmius crinis-equi</name>
    <dbReference type="NCBI Taxonomy" id="585013"/>
    <lineage>
        <taxon>Eukaryota</taxon>
        <taxon>Fungi</taxon>
        <taxon>Dikarya</taxon>
        <taxon>Basidiomycota</taxon>
        <taxon>Agaricomycotina</taxon>
        <taxon>Agaricomycetes</taxon>
        <taxon>Agaricomycetidae</taxon>
        <taxon>Agaricales</taxon>
        <taxon>Marasmiineae</taxon>
        <taxon>Marasmiaceae</taxon>
        <taxon>Marasmius</taxon>
    </lineage>
</organism>
<sequence length="184" mass="20513">METKDYDICEDRLFEIDANAFPFLVPTLRAVHITTANEGSTRGGENRNGNDTQKRRIEPCMGVPRRIAQYTTVDERDQSESPHPASENPNQNATVEDPNDPIFVKVIGPKNETWLKLRTTTVMAAVLEKICAMFVNEKIMGLEILTDEDGNTIQCEMNVTAADLGITEGDLIQLVLSKEAEEDT</sequence>
<protein>
    <recommendedName>
        <fullName evidence="4">Ubiquitin-like domain-containing protein</fullName>
    </recommendedName>
</protein>
<dbReference type="Gene3D" id="3.10.20.90">
    <property type="entry name" value="Phosphatidylinositol 3-kinase Catalytic Subunit, Chain A, domain 1"/>
    <property type="match status" value="1"/>
</dbReference>
<accession>A0ABR3EN25</accession>
<feature type="region of interest" description="Disordered" evidence="1">
    <location>
        <begin position="73"/>
        <end position="100"/>
    </location>
</feature>
<evidence type="ECO:0008006" key="4">
    <source>
        <dbReference type="Google" id="ProtNLM"/>
    </source>
</evidence>
<evidence type="ECO:0000256" key="1">
    <source>
        <dbReference type="SAM" id="MobiDB-lite"/>
    </source>
</evidence>
<dbReference type="Proteomes" id="UP001465976">
    <property type="component" value="Unassembled WGS sequence"/>
</dbReference>
<comment type="caution">
    <text evidence="2">The sequence shown here is derived from an EMBL/GenBank/DDBJ whole genome shotgun (WGS) entry which is preliminary data.</text>
</comment>
<keyword evidence="3" id="KW-1185">Reference proteome</keyword>
<gene>
    <name evidence="2" type="ORF">V5O48_017831</name>
</gene>
<evidence type="ECO:0000313" key="3">
    <source>
        <dbReference type="Proteomes" id="UP001465976"/>
    </source>
</evidence>
<name>A0ABR3EN25_9AGAR</name>
<dbReference type="EMBL" id="JBAHYK010002918">
    <property type="protein sequence ID" value="KAL0564220.1"/>
    <property type="molecule type" value="Genomic_DNA"/>
</dbReference>
<feature type="region of interest" description="Disordered" evidence="1">
    <location>
        <begin position="36"/>
        <end position="57"/>
    </location>
</feature>
<reference evidence="2 3" key="1">
    <citation type="submission" date="2024-02" db="EMBL/GenBank/DDBJ databases">
        <title>A draft genome for the cacao thread blight pathogen Marasmius crinis-equi.</title>
        <authorList>
            <person name="Cohen S.P."/>
            <person name="Baruah I.K."/>
            <person name="Amoako-Attah I."/>
            <person name="Bukari Y."/>
            <person name="Meinhardt L.W."/>
            <person name="Bailey B.A."/>
        </authorList>
    </citation>
    <scope>NUCLEOTIDE SEQUENCE [LARGE SCALE GENOMIC DNA]</scope>
    <source>
        <strain evidence="2 3">GH-76</strain>
    </source>
</reference>
<evidence type="ECO:0000313" key="2">
    <source>
        <dbReference type="EMBL" id="KAL0564220.1"/>
    </source>
</evidence>
<proteinExistence type="predicted"/>